<dbReference type="PROSITE" id="PS50294">
    <property type="entry name" value="WD_REPEATS_REGION"/>
    <property type="match status" value="4"/>
</dbReference>
<feature type="repeat" description="WD" evidence="7">
    <location>
        <begin position="191"/>
        <end position="223"/>
    </location>
</feature>
<feature type="repeat" description="WD" evidence="7">
    <location>
        <begin position="254"/>
        <end position="287"/>
    </location>
</feature>
<evidence type="ECO:0000256" key="6">
    <source>
        <dbReference type="HAMAP-Rule" id="MF_03029"/>
    </source>
</evidence>
<dbReference type="Pfam" id="PF08154">
    <property type="entry name" value="NLE"/>
    <property type="match status" value="1"/>
</dbReference>
<evidence type="ECO:0000256" key="5">
    <source>
        <dbReference type="ARBA" id="ARBA00023242"/>
    </source>
</evidence>
<dbReference type="CDD" id="cd00200">
    <property type="entry name" value="WD40"/>
    <property type="match status" value="1"/>
</dbReference>
<dbReference type="PANTHER" id="PTHR19855">
    <property type="entry name" value="WD40 REPEAT PROTEIN 12, 37"/>
    <property type="match status" value="1"/>
</dbReference>
<protein>
    <recommendedName>
        <fullName evidence="6">Ribosome biogenesis protein WDR12 homolog</fullName>
    </recommendedName>
</protein>
<comment type="subcellular location">
    <subcellularLocation>
        <location evidence="6">Nucleus</location>
        <location evidence="6">Nucleolus</location>
    </subcellularLocation>
    <subcellularLocation>
        <location evidence="6">Nucleus</location>
        <location evidence="6">Nucleoplasm</location>
    </subcellularLocation>
</comment>
<evidence type="ECO:0000256" key="7">
    <source>
        <dbReference type="PROSITE-ProRule" id="PRU00221"/>
    </source>
</evidence>
<dbReference type="PROSITE" id="PS50082">
    <property type="entry name" value="WD_REPEATS_2"/>
    <property type="match status" value="4"/>
</dbReference>
<keyword evidence="3 7" id="KW-0853">WD repeat</keyword>
<dbReference type="SUPFAM" id="SSF50978">
    <property type="entry name" value="WD40 repeat-like"/>
    <property type="match status" value="1"/>
</dbReference>
<evidence type="ECO:0000256" key="2">
    <source>
        <dbReference type="ARBA" id="ARBA00022552"/>
    </source>
</evidence>
<keyword evidence="4" id="KW-0677">Repeat</keyword>
<dbReference type="FunFam" id="2.130.10.10:FF:001898">
    <property type="entry name" value="Ribosome biogenesis protein WDR12 homolog"/>
    <property type="match status" value="1"/>
</dbReference>
<proteinExistence type="inferred from homology"/>
<dbReference type="SMART" id="SM00320">
    <property type="entry name" value="WD40"/>
    <property type="match status" value="7"/>
</dbReference>
<dbReference type="GO" id="GO:0030687">
    <property type="term" value="C:preribosome, large subunit precursor"/>
    <property type="evidence" value="ECO:0007669"/>
    <property type="project" value="UniProtKB-UniRule"/>
</dbReference>
<dbReference type="InterPro" id="IPR019775">
    <property type="entry name" value="WD40_repeat_CS"/>
</dbReference>
<dbReference type="InterPro" id="IPR036322">
    <property type="entry name" value="WD40_repeat_dom_sf"/>
</dbReference>
<dbReference type="GO" id="GO:0000463">
    <property type="term" value="P:maturation of LSU-rRNA from tricistronic rRNA transcript (SSU-rRNA, 5.8S rRNA, LSU-rRNA)"/>
    <property type="evidence" value="ECO:0007669"/>
    <property type="project" value="UniProtKB-UniRule"/>
</dbReference>
<evidence type="ECO:0000256" key="1">
    <source>
        <dbReference type="ARBA" id="ARBA00022517"/>
    </source>
</evidence>
<dbReference type="InterPro" id="IPR020472">
    <property type="entry name" value="WD40_PAC1"/>
</dbReference>
<keyword evidence="1 6" id="KW-0690">Ribosome biogenesis</keyword>
<comment type="similarity">
    <text evidence="6">Belongs to the WD repeat WDR12/YTM1 family.</text>
</comment>
<feature type="repeat" description="WD" evidence="7">
    <location>
        <begin position="339"/>
        <end position="374"/>
    </location>
</feature>
<dbReference type="InterPro" id="IPR012972">
    <property type="entry name" value="NLE"/>
</dbReference>
<organism evidence="9">
    <name type="scientific">Photinus pyralis</name>
    <name type="common">Common eastern firefly</name>
    <name type="synonym">Lampyris pyralis</name>
    <dbReference type="NCBI Taxonomy" id="7054"/>
    <lineage>
        <taxon>Eukaryota</taxon>
        <taxon>Metazoa</taxon>
        <taxon>Ecdysozoa</taxon>
        <taxon>Arthropoda</taxon>
        <taxon>Hexapoda</taxon>
        <taxon>Insecta</taxon>
        <taxon>Pterygota</taxon>
        <taxon>Neoptera</taxon>
        <taxon>Endopterygota</taxon>
        <taxon>Coleoptera</taxon>
        <taxon>Polyphaga</taxon>
        <taxon>Elateriformia</taxon>
        <taxon>Elateroidea</taxon>
        <taxon>Lampyridae</taxon>
        <taxon>Lampyrinae</taxon>
        <taxon>Photinus</taxon>
    </lineage>
</organism>
<evidence type="ECO:0000313" key="9">
    <source>
        <dbReference type="EMBL" id="JAV97742.1"/>
    </source>
</evidence>
<dbReference type="EMBL" id="GEZM01001465">
    <property type="protein sequence ID" value="JAV97742.1"/>
    <property type="molecule type" value="Transcribed_RNA"/>
</dbReference>
<dbReference type="GO" id="GO:0005730">
    <property type="term" value="C:nucleolus"/>
    <property type="evidence" value="ECO:0007669"/>
    <property type="project" value="UniProtKB-SubCell"/>
</dbReference>
<dbReference type="Gene3D" id="2.130.10.10">
    <property type="entry name" value="YVTN repeat-like/Quinoprotein amine dehydrogenase"/>
    <property type="match status" value="2"/>
</dbReference>
<sequence length="419" mass="47067">METDDSGPQLEICFVTKQDIYAVPGVPFSVPQNINIVHLNKLLNELLGDYTGQLKAIEFDFLVNGQILRLPLIDHLREFNISTETTIDVEYIERTEAPEPENALLHDDWIGGVQAADKWILTGCYDYSVNIWTVHGKHEAISQEHTNLVKAVSWLKQSDPEGGFVTVSHDLTGMLWMWKPGDKSPSPVIVLRGHERGIDSVGVSPNSERLATGGWDTYLKIWSASLDADENYEPHHKKIKSSSHLPSRTPIHTLQGHKENVVSVQWLEPQLICTASMDHTIKLWDTELGGLQSEIVAEKAFLGASWSPLCRSIIACSADRHVRLYDPRSTEGSVCKMIFTSHSLWVSAITWSQTDEHLFMSGSYDECVKLWDTRCPKAPLYDLSGHQGKVLCVDWTNPKHLVSGGTDNSVHIFKNRHNN</sequence>
<keyword evidence="5 6" id="KW-0539">Nucleus</keyword>
<dbReference type="InterPro" id="IPR001680">
    <property type="entry name" value="WD40_rpt"/>
</dbReference>
<dbReference type="GO" id="GO:0000466">
    <property type="term" value="P:maturation of 5.8S rRNA from tricistronic rRNA transcript (SSU-rRNA, 5.8S rRNA, LSU-rRNA)"/>
    <property type="evidence" value="ECO:0007669"/>
    <property type="project" value="UniProtKB-UniRule"/>
</dbReference>
<dbReference type="GO" id="GO:0005654">
    <property type="term" value="C:nucleoplasm"/>
    <property type="evidence" value="ECO:0007669"/>
    <property type="project" value="UniProtKB-SubCell"/>
</dbReference>
<name>A0A1Y1NIK7_PHOPY</name>
<feature type="repeat" description="WD" evidence="7">
    <location>
        <begin position="383"/>
        <end position="419"/>
    </location>
</feature>
<dbReference type="Pfam" id="PF00400">
    <property type="entry name" value="WD40"/>
    <property type="match status" value="5"/>
</dbReference>
<dbReference type="PROSITE" id="PS00678">
    <property type="entry name" value="WD_REPEATS_1"/>
    <property type="match status" value="1"/>
</dbReference>
<feature type="domain" description="NLE" evidence="8">
    <location>
        <begin position="11"/>
        <end position="76"/>
    </location>
</feature>
<dbReference type="InterPro" id="IPR028599">
    <property type="entry name" value="WDR12/Ytm1"/>
</dbReference>
<dbReference type="GO" id="GO:0043021">
    <property type="term" value="F:ribonucleoprotein complex binding"/>
    <property type="evidence" value="ECO:0007669"/>
    <property type="project" value="UniProtKB-UniRule"/>
</dbReference>
<keyword evidence="2 6" id="KW-0698">rRNA processing</keyword>
<dbReference type="InterPro" id="IPR015943">
    <property type="entry name" value="WD40/YVTN_repeat-like_dom_sf"/>
</dbReference>
<dbReference type="AlphaFoldDB" id="A0A1Y1NIK7"/>
<evidence type="ECO:0000256" key="4">
    <source>
        <dbReference type="ARBA" id="ARBA00022737"/>
    </source>
</evidence>
<dbReference type="HAMAP" id="MF_03029">
    <property type="entry name" value="WDR12"/>
    <property type="match status" value="1"/>
</dbReference>
<evidence type="ECO:0000256" key="3">
    <source>
        <dbReference type="ARBA" id="ARBA00022574"/>
    </source>
</evidence>
<dbReference type="PRINTS" id="PR00320">
    <property type="entry name" value="GPROTEINBRPT"/>
</dbReference>
<evidence type="ECO:0000259" key="8">
    <source>
        <dbReference type="Pfam" id="PF08154"/>
    </source>
</evidence>
<reference evidence="9" key="1">
    <citation type="journal article" date="2016" name="Sci. Rep.">
        <title>Molecular characterization of firefly nuptial gifts: a multi-omics approach sheds light on postcopulatory sexual selection.</title>
        <authorList>
            <person name="Al-Wathiqui N."/>
            <person name="Fallon T.R."/>
            <person name="South A."/>
            <person name="Weng J.K."/>
            <person name="Lewis S.M."/>
        </authorList>
    </citation>
    <scope>NUCLEOTIDE SEQUENCE</scope>
</reference>
<dbReference type="PANTHER" id="PTHR19855:SF11">
    <property type="entry name" value="RIBOSOME BIOGENESIS PROTEIN WDR12"/>
    <property type="match status" value="1"/>
</dbReference>
<accession>A0A1Y1NIK7</accession>
<comment type="function">
    <text evidence="6">Required for maturation of ribosomal RNAs and formation of the large ribosomal subunit.</text>
</comment>